<dbReference type="EC" id="1.1.1.262" evidence="5"/>
<dbReference type="SUPFAM" id="SSF53659">
    <property type="entry name" value="Isocitrate/Isopropylmalate dehydrogenase-like"/>
    <property type="match status" value="1"/>
</dbReference>
<keyword evidence="3 5" id="KW-0560">Oxidoreductase</keyword>
<evidence type="ECO:0000313" key="5">
    <source>
        <dbReference type="EMBL" id="MBB3664773.1"/>
    </source>
</evidence>
<dbReference type="PANTHER" id="PTHR30004">
    <property type="entry name" value="4-HYDROXYTHREONINE-4-PHOSPHATE DEHYDROGENASE"/>
    <property type="match status" value="1"/>
</dbReference>
<keyword evidence="6" id="KW-1185">Reference proteome</keyword>
<dbReference type="GO" id="GO:0050570">
    <property type="term" value="F:4-hydroxythreonine-4-phosphate dehydrogenase activity"/>
    <property type="evidence" value="ECO:0007669"/>
    <property type="project" value="UniProtKB-EC"/>
</dbReference>
<evidence type="ECO:0000313" key="6">
    <source>
        <dbReference type="Proteomes" id="UP000564573"/>
    </source>
</evidence>
<dbReference type="InterPro" id="IPR005255">
    <property type="entry name" value="PdxA_fam"/>
</dbReference>
<dbReference type="Proteomes" id="UP000564573">
    <property type="component" value="Unassembled WGS sequence"/>
</dbReference>
<dbReference type="GO" id="GO:0046872">
    <property type="term" value="F:metal ion binding"/>
    <property type="evidence" value="ECO:0007669"/>
    <property type="project" value="UniProtKB-KW"/>
</dbReference>
<protein>
    <submittedName>
        <fullName evidence="5">4-hydroxythreonine-4-phosphate dehydrogenase</fullName>
        <ecNumber evidence="5">1.1.1.262</ecNumber>
    </submittedName>
</protein>
<proteinExistence type="inferred from homology"/>
<dbReference type="EMBL" id="JACIBS010000001">
    <property type="protein sequence ID" value="MBB3664773.1"/>
    <property type="molecule type" value="Genomic_DNA"/>
</dbReference>
<name>A0A839XW96_9PSEU</name>
<dbReference type="PANTHER" id="PTHR30004:SF6">
    <property type="entry name" value="D-THREONATE 4-PHOSPHATE DEHYDROGENASE"/>
    <property type="match status" value="1"/>
</dbReference>
<evidence type="ECO:0000256" key="4">
    <source>
        <dbReference type="ARBA" id="ARBA00023027"/>
    </source>
</evidence>
<reference evidence="5 6" key="1">
    <citation type="submission" date="2020-08" db="EMBL/GenBank/DDBJ databases">
        <title>Sequencing the genomes of 1000 actinobacteria strains.</title>
        <authorList>
            <person name="Klenk H.-P."/>
        </authorList>
    </citation>
    <scope>NUCLEOTIDE SEQUENCE [LARGE SCALE GENOMIC DNA]</scope>
    <source>
        <strain evidence="5 6">DSM 45267</strain>
    </source>
</reference>
<organism evidence="5 6">
    <name type="scientific">Prauserella sediminis</name>
    <dbReference type="NCBI Taxonomy" id="577680"/>
    <lineage>
        <taxon>Bacteria</taxon>
        <taxon>Bacillati</taxon>
        <taxon>Actinomycetota</taxon>
        <taxon>Actinomycetes</taxon>
        <taxon>Pseudonocardiales</taxon>
        <taxon>Pseudonocardiaceae</taxon>
        <taxon>Prauserella</taxon>
        <taxon>Prauserella salsuginis group</taxon>
    </lineage>
</organism>
<comment type="caution">
    <text evidence="5">The sequence shown here is derived from an EMBL/GenBank/DDBJ whole genome shotgun (WGS) entry which is preliminary data.</text>
</comment>
<keyword evidence="4" id="KW-0520">NAD</keyword>
<dbReference type="GO" id="GO:0051287">
    <property type="term" value="F:NAD binding"/>
    <property type="evidence" value="ECO:0007669"/>
    <property type="project" value="InterPro"/>
</dbReference>
<evidence type="ECO:0000256" key="1">
    <source>
        <dbReference type="ARBA" id="ARBA00009464"/>
    </source>
</evidence>
<dbReference type="Gene3D" id="3.40.718.10">
    <property type="entry name" value="Isopropylmalate Dehydrogenase"/>
    <property type="match status" value="1"/>
</dbReference>
<dbReference type="RefSeq" id="WP_221212789.1">
    <property type="nucleotide sequence ID" value="NZ_JACIBS010000001.1"/>
</dbReference>
<comment type="similarity">
    <text evidence="1">Belongs to the PdxA family. PdxA2 subfamily.</text>
</comment>
<evidence type="ECO:0000256" key="2">
    <source>
        <dbReference type="ARBA" id="ARBA00022723"/>
    </source>
</evidence>
<dbReference type="Pfam" id="PF04166">
    <property type="entry name" value="PdxA"/>
    <property type="match status" value="1"/>
</dbReference>
<dbReference type="AlphaFoldDB" id="A0A839XW96"/>
<keyword evidence="2" id="KW-0479">Metal-binding</keyword>
<gene>
    <name evidence="5" type="ORF">FB384_003677</name>
</gene>
<sequence length="351" mass="36480">MTAATQPHVPTLALTLGDVAGIGPEITARTLLAHDELRSICRPVVIGDADALRRAVTDVLGLDPAVVRTVGRPADATNDPGIIEVVQEGPSLGHVPYGELSPDAGDGAARFVMRACALARAGEVDGIVTAPLNKAAMHAGGHNWPGHTELLAHEFGVDNFSLVLSAGELYFFHLTTHVSLRDAISGVDAERTDNVLRLVGSFAGALGSPDEPIGVAGLNPHAGENRLFGDEDADVLEPAVQRARAAGVNAVGPLPADALIPQAVNGKWRFVVVCYHDQGHAPFKAVYGDDGVNITVGLPVVRVSVDHGTAFDIAGKGIAREASLVLAARRAAELAPGWHQVWETARTGSAS</sequence>
<accession>A0A839XW96</accession>
<evidence type="ECO:0000256" key="3">
    <source>
        <dbReference type="ARBA" id="ARBA00023002"/>
    </source>
</evidence>
<dbReference type="NCBIfam" id="TIGR00557">
    <property type="entry name" value="pdxA"/>
    <property type="match status" value="1"/>
</dbReference>